<dbReference type="InterPro" id="IPR004101">
    <property type="entry name" value="Mur_ligase_C"/>
</dbReference>
<dbReference type="NCBIfam" id="TIGR01082">
    <property type="entry name" value="murC"/>
    <property type="match status" value="1"/>
</dbReference>
<dbReference type="Gene3D" id="3.40.50.720">
    <property type="entry name" value="NAD(P)-binding Rossmann-like Domain"/>
    <property type="match status" value="1"/>
</dbReference>
<dbReference type="GO" id="GO:0005524">
    <property type="term" value="F:ATP binding"/>
    <property type="evidence" value="ECO:0007669"/>
    <property type="project" value="UniProtKB-KW"/>
</dbReference>
<keyword evidence="6" id="KW-0547">Nucleotide-binding</keyword>
<evidence type="ECO:0000256" key="8">
    <source>
        <dbReference type="ARBA" id="ARBA00047833"/>
    </source>
</evidence>
<comment type="subcellular location">
    <subcellularLocation>
        <location evidence="1">Cytoplasm</location>
    </subcellularLocation>
</comment>
<evidence type="ECO:0000256" key="1">
    <source>
        <dbReference type="ARBA" id="ARBA00004496"/>
    </source>
</evidence>
<dbReference type="Pfam" id="PF08245">
    <property type="entry name" value="Mur_ligase_M"/>
    <property type="match status" value="1"/>
</dbReference>
<reference evidence="12" key="1">
    <citation type="submission" date="2018-05" db="EMBL/GenBank/DDBJ databases">
        <authorList>
            <person name="Lanie J.A."/>
            <person name="Ng W.-L."/>
            <person name="Kazmierczak K.M."/>
            <person name="Andrzejewski T.M."/>
            <person name="Davidsen T.M."/>
            <person name="Wayne K.J."/>
            <person name="Tettelin H."/>
            <person name="Glass J.I."/>
            <person name="Rusch D."/>
            <person name="Podicherti R."/>
            <person name="Tsui H.-C.T."/>
            <person name="Winkler M.E."/>
        </authorList>
    </citation>
    <scope>NUCLEOTIDE SEQUENCE</scope>
</reference>
<evidence type="ECO:0000256" key="5">
    <source>
        <dbReference type="ARBA" id="ARBA00022598"/>
    </source>
</evidence>
<dbReference type="PANTHER" id="PTHR43445:SF3">
    <property type="entry name" value="UDP-N-ACETYLMURAMATE--L-ALANINE LIGASE"/>
    <property type="match status" value="1"/>
</dbReference>
<dbReference type="InterPro" id="IPR036615">
    <property type="entry name" value="Mur_ligase_C_dom_sf"/>
</dbReference>
<evidence type="ECO:0000256" key="3">
    <source>
        <dbReference type="ARBA" id="ARBA00012211"/>
    </source>
</evidence>
<dbReference type="PANTHER" id="PTHR43445">
    <property type="entry name" value="UDP-N-ACETYLMURAMATE--L-ALANINE LIGASE-RELATED"/>
    <property type="match status" value="1"/>
</dbReference>
<dbReference type="SUPFAM" id="SSF51984">
    <property type="entry name" value="MurCD N-terminal domain"/>
    <property type="match status" value="1"/>
</dbReference>
<dbReference type="EMBL" id="UINC01002501">
    <property type="protein sequence ID" value="SUZ97351.1"/>
    <property type="molecule type" value="Genomic_DNA"/>
</dbReference>
<dbReference type="SUPFAM" id="SSF53623">
    <property type="entry name" value="MurD-like peptide ligases, catalytic domain"/>
    <property type="match status" value="1"/>
</dbReference>
<evidence type="ECO:0000256" key="4">
    <source>
        <dbReference type="ARBA" id="ARBA00022490"/>
    </source>
</evidence>
<name>A0A381S1X1_9ZZZZ</name>
<evidence type="ECO:0000256" key="7">
    <source>
        <dbReference type="ARBA" id="ARBA00022840"/>
    </source>
</evidence>
<dbReference type="HAMAP" id="MF_00046">
    <property type="entry name" value="MurC"/>
    <property type="match status" value="1"/>
</dbReference>
<evidence type="ECO:0000259" key="9">
    <source>
        <dbReference type="Pfam" id="PF01225"/>
    </source>
</evidence>
<dbReference type="InterPro" id="IPR050061">
    <property type="entry name" value="MurCDEF_pg_biosynth"/>
</dbReference>
<organism evidence="12">
    <name type="scientific">marine metagenome</name>
    <dbReference type="NCBI Taxonomy" id="408172"/>
    <lineage>
        <taxon>unclassified sequences</taxon>
        <taxon>metagenomes</taxon>
        <taxon>ecological metagenomes</taxon>
    </lineage>
</organism>
<evidence type="ECO:0000256" key="2">
    <source>
        <dbReference type="ARBA" id="ARBA00004752"/>
    </source>
</evidence>
<proteinExistence type="inferred from homology"/>
<keyword evidence="7" id="KW-0067">ATP-binding</keyword>
<sequence>MSGIAELMLDQGYIIQGSDLVFNTTIKRLKDRGVKIYQGHKKSNINNISAAVFSSAIGQSNPEIQKCKELSIPLVSRAEMLAELMRNKNAIAIAGSHGKTTTTSLVGTILENAKLDPTIINGGIINAYSKNNRMGLGKWIVVEADESDGSFLRLPHKINIITNIDIEHLDYYKTKSSLVNSFQKFITNLPFDGCSIICIDNNNLKKLSKKIKTRKIISYAYKDQEANVKILDIKYNDMKSKFSIHIKKNTILHYSGIYKFCINLLGMHNVLNATSAIIAAMLLRISIKNIQKSLETFKGVERRFTFLGKIKKSFIYDDYAHHPTEIKASYEIAKHIAEKKIIVLFQPHRFSRTRDLYSDFIKVLNKIDILYVLDIYAAGENSIKKINSKNIVKDLRKKKQQVFYISKNKDINKILSSFYDDNNLIVFMGAGSITHKAHKLIKENNVRKNSRNFKKIK</sequence>
<feature type="domain" description="Mur ligase central" evidence="11">
    <location>
        <begin position="93"/>
        <end position="280"/>
    </location>
</feature>
<dbReference type="InterPro" id="IPR005758">
    <property type="entry name" value="UDP-N-AcMur_Ala_ligase_MurC"/>
</dbReference>
<comment type="pathway">
    <text evidence="2">Cell wall biogenesis; peptidoglycan biosynthesis.</text>
</comment>
<dbReference type="GO" id="GO:0005737">
    <property type="term" value="C:cytoplasm"/>
    <property type="evidence" value="ECO:0007669"/>
    <property type="project" value="UniProtKB-SubCell"/>
</dbReference>
<keyword evidence="4" id="KW-0963">Cytoplasm</keyword>
<dbReference type="AlphaFoldDB" id="A0A381S1X1"/>
<dbReference type="Gene3D" id="3.40.1190.10">
    <property type="entry name" value="Mur-like, catalytic domain"/>
    <property type="match status" value="1"/>
</dbReference>
<evidence type="ECO:0000256" key="6">
    <source>
        <dbReference type="ARBA" id="ARBA00022741"/>
    </source>
</evidence>
<dbReference type="InterPro" id="IPR000713">
    <property type="entry name" value="Mur_ligase_N"/>
</dbReference>
<dbReference type="UniPathway" id="UPA00219"/>
<evidence type="ECO:0000259" key="10">
    <source>
        <dbReference type="Pfam" id="PF02875"/>
    </source>
</evidence>
<dbReference type="InterPro" id="IPR013221">
    <property type="entry name" value="Mur_ligase_cen"/>
</dbReference>
<evidence type="ECO:0000313" key="12">
    <source>
        <dbReference type="EMBL" id="SUZ97351.1"/>
    </source>
</evidence>
<keyword evidence="5" id="KW-0436">Ligase</keyword>
<dbReference type="Pfam" id="PF01225">
    <property type="entry name" value="Mur_ligase"/>
    <property type="match status" value="1"/>
</dbReference>
<dbReference type="Gene3D" id="3.90.190.20">
    <property type="entry name" value="Mur ligase, C-terminal domain"/>
    <property type="match status" value="1"/>
</dbReference>
<comment type="catalytic activity">
    <reaction evidence="8">
        <text>UDP-N-acetyl-alpha-D-muramate + L-alanine + ATP = UDP-N-acetyl-alpha-D-muramoyl-L-alanine + ADP + phosphate + H(+)</text>
        <dbReference type="Rhea" id="RHEA:23372"/>
        <dbReference type="ChEBI" id="CHEBI:15378"/>
        <dbReference type="ChEBI" id="CHEBI:30616"/>
        <dbReference type="ChEBI" id="CHEBI:43474"/>
        <dbReference type="ChEBI" id="CHEBI:57972"/>
        <dbReference type="ChEBI" id="CHEBI:70757"/>
        <dbReference type="ChEBI" id="CHEBI:83898"/>
        <dbReference type="ChEBI" id="CHEBI:456216"/>
        <dbReference type="EC" id="6.3.2.8"/>
    </reaction>
</comment>
<dbReference type="SUPFAM" id="SSF53244">
    <property type="entry name" value="MurD-like peptide ligases, peptide-binding domain"/>
    <property type="match status" value="1"/>
</dbReference>
<evidence type="ECO:0000259" key="11">
    <source>
        <dbReference type="Pfam" id="PF08245"/>
    </source>
</evidence>
<feature type="domain" description="Mur ligase C-terminal" evidence="10">
    <location>
        <begin position="302"/>
        <end position="431"/>
    </location>
</feature>
<protein>
    <recommendedName>
        <fullName evidence="3">UDP-N-acetylmuramate--L-alanine ligase</fullName>
        <ecNumber evidence="3">6.3.2.8</ecNumber>
    </recommendedName>
</protein>
<dbReference type="Pfam" id="PF02875">
    <property type="entry name" value="Mur_ligase_C"/>
    <property type="match status" value="1"/>
</dbReference>
<gene>
    <name evidence="12" type="ORF">METZ01_LOCUS50205</name>
</gene>
<dbReference type="GO" id="GO:0009252">
    <property type="term" value="P:peptidoglycan biosynthetic process"/>
    <property type="evidence" value="ECO:0007669"/>
    <property type="project" value="UniProtKB-UniPathway"/>
</dbReference>
<dbReference type="EC" id="6.3.2.8" evidence="3"/>
<dbReference type="GO" id="GO:0008763">
    <property type="term" value="F:UDP-N-acetylmuramate-L-alanine ligase activity"/>
    <property type="evidence" value="ECO:0007669"/>
    <property type="project" value="UniProtKB-EC"/>
</dbReference>
<feature type="domain" description="Mur ligase N-terminal catalytic" evidence="9">
    <location>
        <begin position="1"/>
        <end position="88"/>
    </location>
</feature>
<accession>A0A381S1X1</accession>
<dbReference type="InterPro" id="IPR036565">
    <property type="entry name" value="Mur-like_cat_sf"/>
</dbReference>